<evidence type="ECO:0000256" key="8">
    <source>
        <dbReference type="SAM" id="Coils"/>
    </source>
</evidence>
<keyword evidence="12" id="KW-1185">Reference proteome</keyword>
<feature type="domain" description="Glycosyl transferase family 51" evidence="10">
    <location>
        <begin position="174"/>
        <end position="333"/>
    </location>
</feature>
<dbReference type="PANTHER" id="PTHR32282:SF33">
    <property type="entry name" value="PEPTIDOGLYCAN GLYCOSYLTRANSFERASE"/>
    <property type="match status" value="1"/>
</dbReference>
<dbReference type="Gene3D" id="1.10.3810.10">
    <property type="entry name" value="Biosynthetic peptidoglycan transglycosylase-like"/>
    <property type="match status" value="1"/>
</dbReference>
<protein>
    <recommendedName>
        <fullName evidence="6">peptidoglycan glycosyltransferase</fullName>
        <ecNumber evidence="6">2.4.99.28</ecNumber>
    </recommendedName>
</protein>
<dbReference type="GO" id="GO:0008955">
    <property type="term" value="F:peptidoglycan glycosyltransferase activity"/>
    <property type="evidence" value="ECO:0007669"/>
    <property type="project" value="UniProtKB-EC"/>
</dbReference>
<comment type="catalytic activity">
    <reaction evidence="7">
        <text>[GlcNAc-(1-&gt;4)-Mur2Ac(oyl-L-Ala-gamma-D-Glu-L-Lys-D-Ala-D-Ala)](n)-di-trans,octa-cis-undecaprenyl diphosphate + beta-D-GlcNAc-(1-&gt;4)-Mur2Ac(oyl-L-Ala-gamma-D-Glu-L-Lys-D-Ala-D-Ala)-di-trans,octa-cis-undecaprenyl diphosphate = [GlcNAc-(1-&gt;4)-Mur2Ac(oyl-L-Ala-gamma-D-Glu-L-Lys-D-Ala-D-Ala)](n+1)-di-trans,octa-cis-undecaprenyl diphosphate + di-trans,octa-cis-undecaprenyl diphosphate + H(+)</text>
        <dbReference type="Rhea" id="RHEA:23708"/>
        <dbReference type="Rhea" id="RHEA-COMP:9602"/>
        <dbReference type="Rhea" id="RHEA-COMP:9603"/>
        <dbReference type="ChEBI" id="CHEBI:15378"/>
        <dbReference type="ChEBI" id="CHEBI:58405"/>
        <dbReference type="ChEBI" id="CHEBI:60033"/>
        <dbReference type="ChEBI" id="CHEBI:78435"/>
        <dbReference type="EC" id="2.4.99.28"/>
    </reaction>
</comment>
<evidence type="ECO:0000256" key="1">
    <source>
        <dbReference type="ARBA" id="ARBA00022645"/>
    </source>
</evidence>
<evidence type="ECO:0000256" key="2">
    <source>
        <dbReference type="ARBA" id="ARBA00022670"/>
    </source>
</evidence>
<keyword evidence="1" id="KW-0121">Carboxypeptidase</keyword>
<keyword evidence="3" id="KW-0328">Glycosyltransferase</keyword>
<dbReference type="EC" id="2.4.99.28" evidence="6"/>
<name>A0A9D4USK5_ADICA</name>
<dbReference type="Proteomes" id="UP000886520">
    <property type="component" value="Chromosome 12"/>
</dbReference>
<keyword evidence="2" id="KW-0645">Protease</keyword>
<dbReference type="AlphaFoldDB" id="A0A9D4USK5"/>
<dbReference type="GO" id="GO:0004180">
    <property type="term" value="F:carboxypeptidase activity"/>
    <property type="evidence" value="ECO:0007669"/>
    <property type="project" value="UniProtKB-KW"/>
</dbReference>
<feature type="region of interest" description="Disordered" evidence="9">
    <location>
        <begin position="53"/>
        <end position="80"/>
    </location>
</feature>
<keyword evidence="5" id="KW-0511">Multifunctional enzyme</keyword>
<feature type="coiled-coil region" evidence="8">
    <location>
        <begin position="478"/>
        <end position="505"/>
    </location>
</feature>
<evidence type="ECO:0000259" key="10">
    <source>
        <dbReference type="Pfam" id="PF00912"/>
    </source>
</evidence>
<reference evidence="11" key="1">
    <citation type="submission" date="2021-01" db="EMBL/GenBank/DDBJ databases">
        <title>Adiantum capillus-veneris genome.</title>
        <authorList>
            <person name="Fang Y."/>
            <person name="Liao Q."/>
        </authorList>
    </citation>
    <scope>NUCLEOTIDE SEQUENCE</scope>
    <source>
        <strain evidence="11">H3</strain>
        <tissue evidence="11">Leaf</tissue>
    </source>
</reference>
<organism evidence="11 12">
    <name type="scientific">Adiantum capillus-veneris</name>
    <name type="common">Maidenhair fern</name>
    <dbReference type="NCBI Taxonomy" id="13818"/>
    <lineage>
        <taxon>Eukaryota</taxon>
        <taxon>Viridiplantae</taxon>
        <taxon>Streptophyta</taxon>
        <taxon>Embryophyta</taxon>
        <taxon>Tracheophyta</taxon>
        <taxon>Polypodiopsida</taxon>
        <taxon>Polypodiidae</taxon>
        <taxon>Polypodiales</taxon>
        <taxon>Pteridineae</taxon>
        <taxon>Pteridaceae</taxon>
        <taxon>Vittarioideae</taxon>
        <taxon>Adiantum</taxon>
    </lineage>
</organism>
<evidence type="ECO:0000313" key="11">
    <source>
        <dbReference type="EMBL" id="KAI5072603.1"/>
    </source>
</evidence>
<dbReference type="SUPFAM" id="SSF53955">
    <property type="entry name" value="Lysozyme-like"/>
    <property type="match status" value="1"/>
</dbReference>
<comment type="caution">
    <text evidence="11">The sequence shown here is derived from an EMBL/GenBank/DDBJ whole genome shotgun (WGS) entry which is preliminary data.</text>
</comment>
<dbReference type="OrthoDB" id="2017226at2759"/>
<gene>
    <name evidence="11" type="ORF">GOP47_0012709</name>
</gene>
<dbReference type="InterPro" id="IPR001264">
    <property type="entry name" value="Glyco_trans_51"/>
</dbReference>
<evidence type="ECO:0000256" key="5">
    <source>
        <dbReference type="ARBA" id="ARBA00023268"/>
    </source>
</evidence>
<keyword evidence="2" id="KW-0378">Hydrolase</keyword>
<keyword evidence="8" id="KW-0175">Coiled coil</keyword>
<evidence type="ECO:0000256" key="6">
    <source>
        <dbReference type="ARBA" id="ARBA00044770"/>
    </source>
</evidence>
<accession>A0A9D4USK5</accession>
<dbReference type="Pfam" id="PF00912">
    <property type="entry name" value="Transgly"/>
    <property type="match status" value="1"/>
</dbReference>
<evidence type="ECO:0000256" key="7">
    <source>
        <dbReference type="ARBA" id="ARBA00049902"/>
    </source>
</evidence>
<dbReference type="EMBL" id="JABFUD020000012">
    <property type="protein sequence ID" value="KAI5072603.1"/>
    <property type="molecule type" value="Genomic_DNA"/>
</dbReference>
<evidence type="ECO:0000256" key="3">
    <source>
        <dbReference type="ARBA" id="ARBA00022676"/>
    </source>
</evidence>
<proteinExistence type="predicted"/>
<dbReference type="InterPro" id="IPR050396">
    <property type="entry name" value="Glycosyltr_51/Transpeptidase"/>
</dbReference>
<feature type="compositionally biased region" description="Basic and acidic residues" evidence="9">
    <location>
        <begin position="68"/>
        <end position="80"/>
    </location>
</feature>
<dbReference type="SUPFAM" id="SSF56601">
    <property type="entry name" value="beta-lactamase/transpeptidase-like"/>
    <property type="match status" value="1"/>
</dbReference>
<dbReference type="InterPro" id="IPR012338">
    <property type="entry name" value="Beta-lactam/transpept-like"/>
</dbReference>
<sequence length="877" mass="97708">MGSIVWPVGSLPPTLSSQVLKVPRQTLLLQWAFQSLTLSCMLLHRNAATATQGKPPPLLSFTSSKQTHSLEDGDGNAKSENSIRSHLLRSSTTVRFLAVALLFGGPLVVLRALISALPPDFSQRWLAFFEEHSQNEPLASCTREKKTTIIYDMHGEVIATIGSTSKVSLPVPRNQNSKASSIPAFLWQAVVACEDRRFFQHHGVDPRGLARAALSLSSNGGGSTITQQLVKNVFLNNERKWTRKLVEMLLALILESRMSKWDILQAYLKKIYWGHGNYGVDAASEFYFGKHVTLLNLGESAMLAGMIPAPEIFSPFHDASRGKRAQGRALRRMVEVGFLDSDYAAAILSEPLELTREGEVRNHSSCKAPFFVDEVLKDLNERYGCSRVSEGGLKVYTTLDLGMQEVAEKVVQEGRAQMDRQQVCLAELAIMQLQKKLEELQTTKNTVIKKVTSKIYSKEGTGHSEATKLVEQTAAKIDKKFSSRKQALEASIKNLQEELKVAVDARLEAALAAIDHSDGGVRVLIGGRDYIESNFNWSTQAYRPPGSALKPVIYLTALAEKLTLMDICKDNVCTPEANFCKEAEKRGKWFSGPSKKLCETLYSKFGAEKVCRMGKLLGAEAQLHCDQKLGVEGFKTTPMHLATIYSTVAAGGVYHKPFFILRVEAIGGEILEENKTFEGVRMVEEHAVTELKKVLQVQQCLGQRTRSKCSSWVGQMVASDGHRDAWCAGFTRDIACVVWFGYDDHDCAGRHLHPGSGAPQAAQVWKHFLTSICKDRPTKRTKSWRMHSVKNSSSLLKLRRTRTKFWHKASRVKGGAHDSLVWKNVWDWHEASSVWDEREGETKMESSSPCDPCLVLSKLVDLPEKHKESKQLFEVES</sequence>
<evidence type="ECO:0000256" key="4">
    <source>
        <dbReference type="ARBA" id="ARBA00022679"/>
    </source>
</evidence>
<evidence type="ECO:0000256" key="9">
    <source>
        <dbReference type="SAM" id="MobiDB-lite"/>
    </source>
</evidence>
<keyword evidence="4" id="KW-0808">Transferase</keyword>
<dbReference type="Gene3D" id="3.40.710.10">
    <property type="entry name" value="DD-peptidase/beta-lactamase superfamily"/>
    <property type="match status" value="3"/>
</dbReference>
<dbReference type="GO" id="GO:0006508">
    <property type="term" value="P:proteolysis"/>
    <property type="evidence" value="ECO:0007669"/>
    <property type="project" value="UniProtKB-KW"/>
</dbReference>
<evidence type="ECO:0000313" key="12">
    <source>
        <dbReference type="Proteomes" id="UP000886520"/>
    </source>
</evidence>
<dbReference type="InterPro" id="IPR036950">
    <property type="entry name" value="PBP_transglycosylase"/>
</dbReference>
<dbReference type="PANTHER" id="PTHR32282">
    <property type="entry name" value="BINDING PROTEIN TRANSPEPTIDASE, PUTATIVE-RELATED"/>
    <property type="match status" value="1"/>
</dbReference>
<dbReference type="InterPro" id="IPR023346">
    <property type="entry name" value="Lysozyme-like_dom_sf"/>
</dbReference>